<keyword evidence="2" id="KW-1185">Reference proteome</keyword>
<sequence length="167" mass="18610">MLYVCRAELEGDRSGEEADGVEHQLYYYPVQIQLEQVATAIATVTDPKEDIKNLTGKTVGHVRGSLKYTIIIVVIEIGIGIGIFVPLESPAASCSSNSSSTPWWTFYCREPEPGYSEPLARLLSVYLCRIEISVAPWERDHRHAVGSIIGKCRFRSRGSQKLAFGYQ</sequence>
<reference evidence="1 2" key="1">
    <citation type="journal article" date="2021" name="J. Hered.">
        <title>A chromosome-level genome assembly of the parasitoid wasp, Cotesia glomerata (Hymenoptera: Braconidae).</title>
        <authorList>
            <person name="Pinto B.J."/>
            <person name="Weis J.J."/>
            <person name="Gamble T."/>
            <person name="Ode P.J."/>
            <person name="Paul R."/>
            <person name="Zaspel J.M."/>
        </authorList>
    </citation>
    <scope>NUCLEOTIDE SEQUENCE [LARGE SCALE GENOMIC DNA]</scope>
    <source>
        <strain evidence="1">CgM1</strain>
    </source>
</reference>
<dbReference type="AlphaFoldDB" id="A0AAV7HY20"/>
<proteinExistence type="predicted"/>
<evidence type="ECO:0000313" key="1">
    <source>
        <dbReference type="EMBL" id="KAH0539683.1"/>
    </source>
</evidence>
<name>A0AAV7HY20_COTGL</name>
<accession>A0AAV7HY20</accession>
<gene>
    <name evidence="1" type="ORF">KQX54_007255</name>
</gene>
<dbReference type="Proteomes" id="UP000826195">
    <property type="component" value="Unassembled WGS sequence"/>
</dbReference>
<evidence type="ECO:0000313" key="2">
    <source>
        <dbReference type="Proteomes" id="UP000826195"/>
    </source>
</evidence>
<protein>
    <submittedName>
        <fullName evidence="1">Uncharacterized protein</fullName>
    </submittedName>
</protein>
<dbReference type="EMBL" id="JAHXZJ010002609">
    <property type="protein sequence ID" value="KAH0539683.1"/>
    <property type="molecule type" value="Genomic_DNA"/>
</dbReference>
<comment type="caution">
    <text evidence="1">The sequence shown here is derived from an EMBL/GenBank/DDBJ whole genome shotgun (WGS) entry which is preliminary data.</text>
</comment>
<organism evidence="1 2">
    <name type="scientific">Cotesia glomerata</name>
    <name type="common">Lepidopteran parasitic wasp</name>
    <name type="synonym">Apanteles glomeratus</name>
    <dbReference type="NCBI Taxonomy" id="32391"/>
    <lineage>
        <taxon>Eukaryota</taxon>
        <taxon>Metazoa</taxon>
        <taxon>Ecdysozoa</taxon>
        <taxon>Arthropoda</taxon>
        <taxon>Hexapoda</taxon>
        <taxon>Insecta</taxon>
        <taxon>Pterygota</taxon>
        <taxon>Neoptera</taxon>
        <taxon>Endopterygota</taxon>
        <taxon>Hymenoptera</taxon>
        <taxon>Apocrita</taxon>
        <taxon>Ichneumonoidea</taxon>
        <taxon>Braconidae</taxon>
        <taxon>Microgastrinae</taxon>
        <taxon>Cotesia</taxon>
    </lineage>
</organism>